<protein>
    <submittedName>
        <fullName evidence="1">Uncharacterized protein</fullName>
    </submittedName>
</protein>
<accession>A0ACC3A2W4</accession>
<keyword evidence="2" id="KW-1185">Reference proteome</keyword>
<evidence type="ECO:0000313" key="1">
    <source>
        <dbReference type="EMBL" id="KAJ9654501.1"/>
    </source>
</evidence>
<reference evidence="1" key="1">
    <citation type="submission" date="2022-10" db="EMBL/GenBank/DDBJ databases">
        <title>Culturing micro-colonial fungi from biological soil crusts in the Mojave desert and describing Neophaeococcomyces mojavensis, and introducing the new genera and species Taxawa tesnikishii.</title>
        <authorList>
            <person name="Kurbessoian T."/>
            <person name="Stajich J.E."/>
        </authorList>
    </citation>
    <scope>NUCLEOTIDE SEQUENCE</scope>
    <source>
        <strain evidence="1">JES_112</strain>
    </source>
</reference>
<organism evidence="1 2">
    <name type="scientific">Neophaeococcomyces mojaviensis</name>
    <dbReference type="NCBI Taxonomy" id="3383035"/>
    <lineage>
        <taxon>Eukaryota</taxon>
        <taxon>Fungi</taxon>
        <taxon>Dikarya</taxon>
        <taxon>Ascomycota</taxon>
        <taxon>Pezizomycotina</taxon>
        <taxon>Eurotiomycetes</taxon>
        <taxon>Chaetothyriomycetidae</taxon>
        <taxon>Chaetothyriales</taxon>
        <taxon>Chaetothyriales incertae sedis</taxon>
        <taxon>Neophaeococcomyces</taxon>
    </lineage>
</organism>
<proteinExistence type="predicted"/>
<comment type="caution">
    <text evidence="1">The sequence shown here is derived from an EMBL/GenBank/DDBJ whole genome shotgun (WGS) entry which is preliminary data.</text>
</comment>
<sequence>MLSQSMKTAMAMAEAAGQIPSKRKPAPKRIIICCDGTWQSAVSGKKNMPSNVTRLARDLERVAIDEEGNEWQQIVWYDSGVGTTSGFLGIRYEGMVGSGLEGNVIEAYNFVVLNYNEGDKIYCFGFSRGAYTARTIAGLISDIGICEPSRLHKFHELWEAYKANEAGTRFFGSQAYWDFFDGEVSETKPDGSFGTAGRENWATGGHEIEVVGVFDTVGAIGLPAFHGYKVRFPFGPDKSGFHNVSLNRNVRRAFQALALDEHREAFSPTLWHLPEQKVVTKKDVTKQRDRVEELRVKYYATLDRPETSKDIRQEACRAWQQAKTQLTMLHEQSQPPSELKQVWFPGVHINAGGGSSDTLEGKGDLEEISNITFAWLVDQIRPYLGISEDKFRYELDYRSAAVKKFNEKIRREKEKREAEKEAVKTESWGRTFQRMASSAVTAVMHPINTYNGPDLEPRDYYGWGTGEIIDSYSLMYKVGNGSKLRTPGAYVMDGKTKGSGETCEEIHPTVGYRLKMTAKEEPKLRYHPAGFEGVERRQNKNRGWEYVFGDKVLPEYKMKKVEENEFSFERCCIEGEAAREYVAGLDRGN</sequence>
<gene>
    <name evidence="1" type="ORF">H2198_006444</name>
</gene>
<evidence type="ECO:0000313" key="2">
    <source>
        <dbReference type="Proteomes" id="UP001172386"/>
    </source>
</evidence>
<name>A0ACC3A2W4_9EURO</name>
<dbReference type="EMBL" id="JAPDRQ010000119">
    <property type="protein sequence ID" value="KAJ9654501.1"/>
    <property type="molecule type" value="Genomic_DNA"/>
</dbReference>
<dbReference type="Proteomes" id="UP001172386">
    <property type="component" value="Unassembled WGS sequence"/>
</dbReference>